<name>A0AAN7UPR2_9PEZI</name>
<dbReference type="AlphaFoldDB" id="A0AAN7UPR2"/>
<protein>
    <submittedName>
        <fullName evidence="1">Uncharacterized protein</fullName>
    </submittedName>
</protein>
<gene>
    <name evidence="1" type="ORF">RRF57_004990</name>
</gene>
<organism evidence="1 2">
    <name type="scientific">Xylaria bambusicola</name>
    <dbReference type="NCBI Taxonomy" id="326684"/>
    <lineage>
        <taxon>Eukaryota</taxon>
        <taxon>Fungi</taxon>
        <taxon>Dikarya</taxon>
        <taxon>Ascomycota</taxon>
        <taxon>Pezizomycotina</taxon>
        <taxon>Sordariomycetes</taxon>
        <taxon>Xylariomycetidae</taxon>
        <taxon>Xylariales</taxon>
        <taxon>Xylariaceae</taxon>
        <taxon>Xylaria</taxon>
    </lineage>
</organism>
<comment type="caution">
    <text evidence="1">The sequence shown here is derived from an EMBL/GenBank/DDBJ whole genome shotgun (WGS) entry which is preliminary data.</text>
</comment>
<evidence type="ECO:0000313" key="1">
    <source>
        <dbReference type="EMBL" id="KAK5629276.1"/>
    </source>
</evidence>
<dbReference type="Proteomes" id="UP001305414">
    <property type="component" value="Unassembled WGS sequence"/>
</dbReference>
<accession>A0AAN7UPR2</accession>
<proteinExistence type="predicted"/>
<dbReference type="EMBL" id="JAWHQM010000011">
    <property type="protein sequence ID" value="KAK5629276.1"/>
    <property type="molecule type" value="Genomic_DNA"/>
</dbReference>
<keyword evidence="2" id="KW-1185">Reference proteome</keyword>
<evidence type="ECO:0000313" key="2">
    <source>
        <dbReference type="Proteomes" id="UP001305414"/>
    </source>
</evidence>
<sequence length="88" mass="9516">MSRAVFILNDTTPFVNMFPAIGYSIAELGLLPTSTTPSTTTGSIIIKSPLSAQVCVRARAFLEIEEFFFELGFFPPLLFGLAALELGV</sequence>
<reference evidence="1 2" key="1">
    <citation type="submission" date="2023-10" db="EMBL/GenBank/DDBJ databases">
        <title>Draft genome sequence of Xylaria bambusicola isolate GMP-LS, the root and basal stem rot pathogen of sugarcane in Indonesia.</title>
        <authorList>
            <person name="Selvaraj P."/>
            <person name="Muralishankar V."/>
            <person name="Muruganantham S."/>
            <person name="Sp S."/>
            <person name="Haryani S."/>
            <person name="Lau K.J.X."/>
            <person name="Naqvi N.I."/>
        </authorList>
    </citation>
    <scope>NUCLEOTIDE SEQUENCE [LARGE SCALE GENOMIC DNA]</scope>
    <source>
        <strain evidence="1">GMP-LS</strain>
    </source>
</reference>